<dbReference type="KEGG" id="atm:ANT_10640"/>
<sequence length="208" mass="23340">MKKKPLPQFLTAFSLSCLMLLASCQFPTEYFFAPNVPPPKQLGKTSVPSSTPVPSPTPVPTFTPTPIPCAFAWVNQPLEEETARLQDVLVKSGWSTVEGLLMAYGENCLDVSTNQVVRFTPLQTDFYFTVPVASIENQDELGFWAERLLQVAEQLPQNELPGMTRGYMSILFDNGQNQVRLWFPIEEGIKALENGLRGNALFQRLNRR</sequence>
<evidence type="ECO:0000313" key="2">
    <source>
        <dbReference type="EMBL" id="BAJ63098.1"/>
    </source>
</evidence>
<dbReference type="HOGENOM" id="CLU_1318716_0_0_0"/>
<reference evidence="2 3" key="1">
    <citation type="submission" date="2010-12" db="EMBL/GenBank/DDBJ databases">
        <title>Whole genome sequence of Anaerolinea thermophila UNI-1.</title>
        <authorList>
            <person name="Narita-Yamada S."/>
            <person name="Kishi E."/>
            <person name="Watanabe Y."/>
            <person name="Takasaki K."/>
            <person name="Ankai A."/>
            <person name="Oguchi A."/>
            <person name="Fukui S."/>
            <person name="Takahashi M."/>
            <person name="Yashiro I."/>
            <person name="Hosoyama A."/>
            <person name="Sekiguchi Y."/>
            <person name="Hanada S."/>
            <person name="Fujita N."/>
        </authorList>
    </citation>
    <scope>NUCLEOTIDE SEQUENCE [LARGE SCALE GENOMIC DNA]</scope>
    <source>
        <strain evidence="3">DSM 14523 / JCM 11388 / NBRC 100420 / UNI-1</strain>
    </source>
</reference>
<name>E8N3T4_ANATU</name>
<dbReference type="PROSITE" id="PS51257">
    <property type="entry name" value="PROKAR_LIPOPROTEIN"/>
    <property type="match status" value="1"/>
</dbReference>
<evidence type="ECO:0000313" key="3">
    <source>
        <dbReference type="Proteomes" id="UP000008922"/>
    </source>
</evidence>
<proteinExistence type="predicted"/>
<organism evidence="2 3">
    <name type="scientific">Anaerolinea thermophila (strain DSM 14523 / JCM 11388 / NBRC 100420 / UNI-1)</name>
    <dbReference type="NCBI Taxonomy" id="926569"/>
    <lineage>
        <taxon>Bacteria</taxon>
        <taxon>Bacillati</taxon>
        <taxon>Chloroflexota</taxon>
        <taxon>Anaerolineae</taxon>
        <taxon>Anaerolineales</taxon>
        <taxon>Anaerolineaceae</taxon>
        <taxon>Anaerolinea</taxon>
    </lineage>
</organism>
<keyword evidence="3" id="KW-1185">Reference proteome</keyword>
<dbReference type="OrthoDB" id="9855377at2"/>
<dbReference type="RefSeq" id="WP_013559488.1">
    <property type="nucleotide sequence ID" value="NC_014960.1"/>
</dbReference>
<keyword evidence="1" id="KW-0732">Signal</keyword>
<feature type="chain" id="PRO_5003228151" description="Lipoprotein" evidence="1">
    <location>
        <begin position="23"/>
        <end position="208"/>
    </location>
</feature>
<feature type="signal peptide" evidence="1">
    <location>
        <begin position="1"/>
        <end position="22"/>
    </location>
</feature>
<dbReference type="EMBL" id="AP012029">
    <property type="protein sequence ID" value="BAJ63098.1"/>
    <property type="molecule type" value="Genomic_DNA"/>
</dbReference>
<evidence type="ECO:0000256" key="1">
    <source>
        <dbReference type="SAM" id="SignalP"/>
    </source>
</evidence>
<protein>
    <recommendedName>
        <fullName evidence="4">Lipoprotein</fullName>
    </recommendedName>
</protein>
<evidence type="ECO:0008006" key="4">
    <source>
        <dbReference type="Google" id="ProtNLM"/>
    </source>
</evidence>
<dbReference type="AlphaFoldDB" id="E8N3T4"/>
<dbReference type="InParanoid" id="E8N3T4"/>
<gene>
    <name evidence="2" type="ordered locus">ANT_10640</name>
</gene>
<accession>E8N3T4</accession>
<dbReference type="Proteomes" id="UP000008922">
    <property type="component" value="Chromosome"/>
</dbReference>